<organism evidence="2 3">
    <name type="scientific">Albidovulum marisflavi</name>
    <dbReference type="NCBI Taxonomy" id="2984159"/>
    <lineage>
        <taxon>Bacteria</taxon>
        <taxon>Pseudomonadati</taxon>
        <taxon>Pseudomonadota</taxon>
        <taxon>Alphaproteobacteria</taxon>
        <taxon>Rhodobacterales</taxon>
        <taxon>Paracoccaceae</taxon>
        <taxon>Albidovulum</taxon>
    </lineage>
</organism>
<dbReference type="InterPro" id="IPR001036">
    <property type="entry name" value="Acrflvin-R"/>
</dbReference>
<dbReference type="Gene3D" id="1.20.1640.10">
    <property type="entry name" value="Multidrug efflux transporter AcrB transmembrane domain"/>
    <property type="match status" value="2"/>
</dbReference>
<feature type="transmembrane region" description="Helical" evidence="1">
    <location>
        <begin position="833"/>
        <end position="856"/>
    </location>
</feature>
<dbReference type="SUPFAM" id="SSF82714">
    <property type="entry name" value="Multidrug efflux transporter AcrB TolC docking domain, DN and DC subdomains"/>
    <property type="match status" value="2"/>
</dbReference>
<keyword evidence="1" id="KW-0472">Membrane</keyword>
<dbReference type="Gene3D" id="3.30.70.1440">
    <property type="entry name" value="Multidrug efflux transporter AcrB pore domain"/>
    <property type="match status" value="1"/>
</dbReference>
<keyword evidence="1" id="KW-0812">Transmembrane</keyword>
<feature type="transmembrane region" description="Helical" evidence="1">
    <location>
        <begin position="384"/>
        <end position="408"/>
    </location>
</feature>
<dbReference type="Pfam" id="PF00873">
    <property type="entry name" value="ACR_tran"/>
    <property type="match status" value="1"/>
</dbReference>
<gene>
    <name evidence="2" type="ORF">OEW28_16620</name>
</gene>
<keyword evidence="3" id="KW-1185">Reference proteome</keyword>
<dbReference type="Gene3D" id="3.30.70.1430">
    <property type="entry name" value="Multidrug efflux transporter AcrB pore domain"/>
    <property type="match status" value="2"/>
</dbReference>
<proteinExistence type="predicted"/>
<feature type="transmembrane region" description="Helical" evidence="1">
    <location>
        <begin position="518"/>
        <end position="538"/>
    </location>
</feature>
<sequence length="1007" mass="106641">MSFSTWAIKNPVPSIALFLVLCVVGAWSFIALPVTRFPNIDVPIITVTASQPGASPAELVTQVTKPIEDAVAGISGVDHVLSTTGDGAVTITIQFLLKTDTNVALNDVKDAVTGVRDELPGGLTEPIVRIVDVTGEAIMTYAVADRTQTIEELSTFVDEVIARELQSLPGVGGISRIGGADRAILVDLEPDRLLSLGITASEVSSQLRATSIDLGGGSGDLGGQEFSIRTLASAGTLEELAATPLAISGQRTIRLDQLGSIVDGADDPENFATFNGQPVVAFGVYRARGASDTGVAELVRERLATLSADYPNLAVTLIDDTTVYTQGNFESAMETLYEGAALAVLVVFLFLRNWRATVVTALALPLSIIPTFMAMHMLGFSLNIVSLLGITLVTGILVDDAIVEIENIERHIAMGRRAYEASIEAADEIGLTVIAISLTIIAVFAPVSFMGGIAGQYFAQFGLTVAFAVFFSLIVARLLTPMFSAYFLKDDAVEMEKADGWLMRRYLAVLRWTVRHRAATLLLGLVVFAGSIFSATLLPTEFLPLEDQGRSVITVELPPGSTLDNTRDVARSLTEAITQDPAVKSVFVWGGNKAVTDALVVVDYGPREERDIAAWQIERRLEPRLRAVPDIRANFTSDGQRDITLAVLGDTQDQAATAARAIANEMNGLGMVRNISDSSALTRPEIRLIPKPQIAADLGVTAGSIASTIRVATIGDNEADLAKFSVGDLRIPVIVRIAAESRNDLSRLQTIRVPRATGAPIPLFVLADVEIGNGPAVIDRYDRLNRATIEADLADGAVLGPTLAAVEALPTPSNMPEGTEIQRSGDAEVMGDVFTSFGLAMAAGIMMVYVVLVLLFSSFVIPVAILLSLPLSVGGAIGALVIAGKAISLPVVIGFLMLMGIVTKNAIMLIEFAIQSERSGMSLKDAVIDAGHKRARPIIMTTIAMTAGMVPSALGLGAGGEFRSPMATAVIGGLLVSTLLSLLFVPSLFGVIEGLRNRLGFGRRLTR</sequence>
<accession>A0ABT2ZGI4</accession>
<keyword evidence="1" id="KW-1133">Transmembrane helix</keyword>
<dbReference type="InterPro" id="IPR027463">
    <property type="entry name" value="AcrB_DN_DC_subdom"/>
</dbReference>
<reference evidence="2 3" key="1">
    <citation type="submission" date="2022-10" db="EMBL/GenBank/DDBJ databases">
        <title>Defluviimonas sp. nov., isolated from ocean surface water.</title>
        <authorList>
            <person name="He W."/>
            <person name="Wang L."/>
            <person name="Zhang D.-F."/>
        </authorList>
    </citation>
    <scope>NUCLEOTIDE SEQUENCE [LARGE SCALE GENOMIC DNA]</scope>
    <source>
        <strain evidence="2 3">WL0002</strain>
    </source>
</reference>
<dbReference type="Gene3D" id="3.30.70.1320">
    <property type="entry name" value="Multidrug efflux transporter AcrB pore domain like"/>
    <property type="match status" value="1"/>
</dbReference>
<feature type="transmembrane region" description="Helical" evidence="1">
    <location>
        <begin position="966"/>
        <end position="995"/>
    </location>
</feature>
<dbReference type="Proteomes" id="UP001652542">
    <property type="component" value="Unassembled WGS sequence"/>
</dbReference>
<dbReference type="EMBL" id="JAOWKY010000005">
    <property type="protein sequence ID" value="MCV2870249.1"/>
    <property type="molecule type" value="Genomic_DNA"/>
</dbReference>
<dbReference type="PANTHER" id="PTHR32063">
    <property type="match status" value="1"/>
</dbReference>
<dbReference type="PRINTS" id="PR00702">
    <property type="entry name" value="ACRIFLAVINRP"/>
</dbReference>
<name>A0ABT2ZGI4_9RHOB</name>
<evidence type="ECO:0000313" key="2">
    <source>
        <dbReference type="EMBL" id="MCV2870249.1"/>
    </source>
</evidence>
<feature type="transmembrane region" description="Helical" evidence="1">
    <location>
        <begin position="335"/>
        <end position="351"/>
    </location>
</feature>
<evidence type="ECO:0000256" key="1">
    <source>
        <dbReference type="SAM" id="Phobius"/>
    </source>
</evidence>
<feature type="transmembrane region" description="Helical" evidence="1">
    <location>
        <begin position="889"/>
        <end position="914"/>
    </location>
</feature>
<feature type="transmembrane region" description="Helical" evidence="1">
    <location>
        <begin position="457"/>
        <end position="479"/>
    </location>
</feature>
<dbReference type="PANTHER" id="PTHR32063:SF77">
    <property type="entry name" value="ACR FAMILY TRANSPORT PROTEIN"/>
    <property type="match status" value="1"/>
</dbReference>
<protein>
    <submittedName>
        <fullName evidence="2">Efflux RND transporter permease subunit</fullName>
    </submittedName>
</protein>
<dbReference type="RefSeq" id="WP_263735924.1">
    <property type="nucleotide sequence ID" value="NZ_JAOWKY010000005.1"/>
</dbReference>
<dbReference type="SUPFAM" id="SSF82693">
    <property type="entry name" value="Multidrug efflux transporter AcrB pore domain, PN1, PN2, PC1 and PC2 subdomains"/>
    <property type="match status" value="3"/>
</dbReference>
<dbReference type="Gene3D" id="3.30.2090.10">
    <property type="entry name" value="Multidrug efflux transporter AcrB TolC docking domain, DN and DC subdomains"/>
    <property type="match status" value="2"/>
</dbReference>
<comment type="caution">
    <text evidence="2">The sequence shown here is derived from an EMBL/GenBank/DDBJ whole genome shotgun (WGS) entry which is preliminary data.</text>
</comment>
<evidence type="ECO:0000313" key="3">
    <source>
        <dbReference type="Proteomes" id="UP001652542"/>
    </source>
</evidence>
<feature type="transmembrane region" description="Helical" evidence="1">
    <location>
        <begin position="429"/>
        <end position="451"/>
    </location>
</feature>
<feature type="transmembrane region" description="Helical" evidence="1">
    <location>
        <begin position="863"/>
        <end position="883"/>
    </location>
</feature>
<dbReference type="SUPFAM" id="SSF82866">
    <property type="entry name" value="Multidrug efflux transporter AcrB transmembrane domain"/>
    <property type="match status" value="2"/>
</dbReference>
<feature type="transmembrane region" description="Helical" evidence="1">
    <location>
        <begin position="935"/>
        <end position="954"/>
    </location>
</feature>
<feature type="transmembrane region" description="Helical" evidence="1">
    <location>
        <begin position="358"/>
        <end position="378"/>
    </location>
</feature>